<feature type="non-terminal residue" evidence="1">
    <location>
        <position position="1"/>
    </location>
</feature>
<accession>A0A0S4KDN7</accession>
<name>A0A0S4KDN7_BODSA</name>
<dbReference type="VEuPathDB" id="TriTrypDB:BSAL_49005"/>
<keyword evidence="2" id="KW-1185">Reference proteome</keyword>
<sequence>VTFDTTVCAIAAALSSSMVASVEGAISDAIASPSTAAMINDKAKSLVASISSQSVNASLINSTLDFFTDLLPADAKEDLIGGINSLKSMTFPDDVIKAARSVMSPFALFFVDGALTAEGQVDYVNEVWSAVQNVFNSSDVPNAIRNVSLLLFDDGNLFGRFYVGVVENATVEELIDLAVQDGISTIVAEVVGVALLFLEDQAPGLSFANLTSQFSFADLRGSFNVTAPQLALTFLQSIEAWTSTHVGNETTIESLVHDTFSWTRSVLFENESVVDNLLILPDVLSNVASIVRAIRAHMQSSGLVNAANCIANNLVNGTYPVVLTSVSNTTQQDALFAEFQLADSSTMSASTFYFADDDTLYLPPLAYSMLQQRTLHLFEYQIWIQRILFNRFWNLYFDVGLLASSLHVSTSSSSLVTGLSVGVPHTDWDTSFTPQPLYSTSATWSMITSTNAFRPLWSQNSLQFAIDIRQRIRTTTLVTTAPLVTTALVV</sequence>
<organism evidence="1 2">
    <name type="scientific">Bodo saltans</name>
    <name type="common">Flagellated protozoan</name>
    <dbReference type="NCBI Taxonomy" id="75058"/>
    <lineage>
        <taxon>Eukaryota</taxon>
        <taxon>Discoba</taxon>
        <taxon>Euglenozoa</taxon>
        <taxon>Kinetoplastea</taxon>
        <taxon>Metakinetoplastina</taxon>
        <taxon>Eubodonida</taxon>
        <taxon>Bodonidae</taxon>
        <taxon>Bodo</taxon>
    </lineage>
</organism>
<protein>
    <submittedName>
        <fullName evidence="1">Uncharacterized protein</fullName>
    </submittedName>
</protein>
<evidence type="ECO:0000313" key="1">
    <source>
        <dbReference type="EMBL" id="CUI10773.1"/>
    </source>
</evidence>
<dbReference type="AlphaFoldDB" id="A0A0S4KDN7"/>
<gene>
    <name evidence="1" type="ORF">BSAL_49005</name>
</gene>
<proteinExistence type="predicted"/>
<dbReference type="EMBL" id="CYKH01000002">
    <property type="protein sequence ID" value="CUI10773.1"/>
    <property type="molecule type" value="Genomic_DNA"/>
</dbReference>
<evidence type="ECO:0000313" key="2">
    <source>
        <dbReference type="Proteomes" id="UP000051952"/>
    </source>
</evidence>
<feature type="non-terminal residue" evidence="1">
    <location>
        <position position="490"/>
    </location>
</feature>
<reference evidence="2" key="1">
    <citation type="submission" date="2015-09" db="EMBL/GenBank/DDBJ databases">
        <authorList>
            <consortium name="Pathogen Informatics"/>
        </authorList>
    </citation>
    <scope>NUCLEOTIDE SEQUENCE [LARGE SCALE GENOMIC DNA]</scope>
    <source>
        <strain evidence="2">Lake Konstanz</strain>
    </source>
</reference>
<dbReference type="Proteomes" id="UP000051952">
    <property type="component" value="Unassembled WGS sequence"/>
</dbReference>